<gene>
    <name evidence="2" type="ORF">FB45DRAFT_1062001</name>
</gene>
<comment type="caution">
    <text evidence="2">The sequence shown here is derived from an EMBL/GenBank/DDBJ whole genome shotgun (WGS) entry which is preliminary data.</text>
</comment>
<dbReference type="Gene3D" id="2.120.10.80">
    <property type="entry name" value="Kelch-type beta propeller"/>
    <property type="match status" value="1"/>
</dbReference>
<accession>A0AAD7BGZ9</accession>
<dbReference type="PANTHER" id="PTHR43503">
    <property type="entry name" value="MCG48959-RELATED"/>
    <property type="match status" value="1"/>
</dbReference>
<protein>
    <submittedName>
        <fullName evidence="2">Uncharacterized protein</fullName>
    </submittedName>
</protein>
<keyword evidence="3" id="KW-1185">Reference proteome</keyword>
<organism evidence="2 3">
    <name type="scientific">Roridomyces roridus</name>
    <dbReference type="NCBI Taxonomy" id="1738132"/>
    <lineage>
        <taxon>Eukaryota</taxon>
        <taxon>Fungi</taxon>
        <taxon>Dikarya</taxon>
        <taxon>Basidiomycota</taxon>
        <taxon>Agaricomycotina</taxon>
        <taxon>Agaricomycetes</taxon>
        <taxon>Agaricomycetidae</taxon>
        <taxon>Agaricales</taxon>
        <taxon>Marasmiineae</taxon>
        <taxon>Mycenaceae</taxon>
        <taxon>Roridomyces</taxon>
    </lineage>
</organism>
<dbReference type="InterPro" id="IPR015915">
    <property type="entry name" value="Kelch-typ_b-propeller"/>
</dbReference>
<reference evidence="2" key="1">
    <citation type="submission" date="2023-03" db="EMBL/GenBank/DDBJ databases">
        <title>Massive genome expansion in bonnet fungi (Mycena s.s.) driven by repeated elements and novel gene families across ecological guilds.</title>
        <authorList>
            <consortium name="Lawrence Berkeley National Laboratory"/>
            <person name="Harder C.B."/>
            <person name="Miyauchi S."/>
            <person name="Viragh M."/>
            <person name="Kuo A."/>
            <person name="Thoen E."/>
            <person name="Andreopoulos B."/>
            <person name="Lu D."/>
            <person name="Skrede I."/>
            <person name="Drula E."/>
            <person name="Henrissat B."/>
            <person name="Morin E."/>
            <person name="Kohler A."/>
            <person name="Barry K."/>
            <person name="LaButti K."/>
            <person name="Morin E."/>
            <person name="Salamov A."/>
            <person name="Lipzen A."/>
            <person name="Mereny Z."/>
            <person name="Hegedus B."/>
            <person name="Baldrian P."/>
            <person name="Stursova M."/>
            <person name="Weitz H."/>
            <person name="Taylor A."/>
            <person name="Grigoriev I.V."/>
            <person name="Nagy L.G."/>
            <person name="Martin F."/>
            <person name="Kauserud H."/>
        </authorList>
    </citation>
    <scope>NUCLEOTIDE SEQUENCE</scope>
    <source>
        <strain evidence="2">9284</strain>
    </source>
</reference>
<name>A0AAD7BGZ9_9AGAR</name>
<evidence type="ECO:0000313" key="2">
    <source>
        <dbReference type="EMBL" id="KAJ7620947.1"/>
    </source>
</evidence>
<evidence type="ECO:0000313" key="3">
    <source>
        <dbReference type="Proteomes" id="UP001221142"/>
    </source>
</evidence>
<evidence type="ECO:0000256" key="1">
    <source>
        <dbReference type="SAM" id="MobiDB-lite"/>
    </source>
</evidence>
<dbReference type="GO" id="GO:0045454">
    <property type="term" value="P:cell redox homeostasis"/>
    <property type="evidence" value="ECO:0007669"/>
    <property type="project" value="TreeGrafter"/>
</dbReference>
<dbReference type="Pfam" id="PF24681">
    <property type="entry name" value="Kelch_KLHDC2_KLHL20_DRC7"/>
    <property type="match status" value="1"/>
</dbReference>
<dbReference type="AlphaFoldDB" id="A0AAD7BGZ9"/>
<dbReference type="EMBL" id="JARKIF010000016">
    <property type="protein sequence ID" value="KAJ7620947.1"/>
    <property type="molecule type" value="Genomic_DNA"/>
</dbReference>
<feature type="region of interest" description="Disordered" evidence="1">
    <location>
        <begin position="519"/>
        <end position="580"/>
    </location>
</feature>
<sequence>MHRSPSEMVIQQRETIGEVPPQLEGASTTLTGSKLYMFGGSLASASEPRLLSTLFELDLDICKWERIKPSEGEFVQLPEARYFHTTDIWRNYLVVFGGLGDRGVSTRPDRLRVLNDVRLFDLSTRHWLPPITHNSIPSPGSTDTPRPRYAHLSCVTSDYLVIIGGKDFFEEGLDDICVYDLVKQEWIRTHPCVPPLDTNHAFAGTSLWHVRRESVGPAHLPPLPYSDPTTTEHPHDIYLYNGEPRKLDIFSPSSTGEIQPKDPAPGQPPGLRCPSGGILGNTLIISGNSNDHCKLWAYDLVHKTWSHLDTGDFLSGSNGPWAKGYLWHAQNKFILFKGASSDGPLNPNCKVITFVDLEALGIYQPPTRELTFVEEKRRLEALGTGEMDFEFICDDGRKIPCSKKVVLERWPWFKEQLELLPGILLPRYDGAPSILYTLTLGTSLQRAPAVLSHLLLISSADANHPESHGGIAHLQSLVKHAMHLALSESAVTAAGVYEISASCGGCRSLQIRAFRISRENKKKKSRSKSPAAGIRGRARSNSEGKPSLKALQEDDSGLPSSAFTRPLAAPKGRRPLPASIASTRLPQWSRVEEEIPRRSSITGLGLFYGPTAEETITVGRFAYSTTFIAERGWYWYTIISRRVPSRRRDNAATAGDNGDYCVTQVVSPFAKGKEEKGTHRLSWHHKLSPCPDCDYPANEDADPGEQAQVSGQLVTRKDFVLEEAAKGGGVSVIEGAAVCGALGDVGRARVGWG</sequence>
<dbReference type="GO" id="GO:0005829">
    <property type="term" value="C:cytosol"/>
    <property type="evidence" value="ECO:0007669"/>
    <property type="project" value="TreeGrafter"/>
</dbReference>
<dbReference type="SUPFAM" id="SSF117281">
    <property type="entry name" value="Kelch motif"/>
    <property type="match status" value="1"/>
</dbReference>
<dbReference type="PANTHER" id="PTHR43503:SF2">
    <property type="entry name" value="NEGATIVE REGULATOR OF SPORULATION MDS3-RELATED"/>
    <property type="match status" value="1"/>
</dbReference>
<dbReference type="Proteomes" id="UP001221142">
    <property type="component" value="Unassembled WGS sequence"/>
</dbReference>
<proteinExistence type="predicted"/>
<dbReference type="GO" id="GO:0005739">
    <property type="term" value="C:mitochondrion"/>
    <property type="evidence" value="ECO:0007669"/>
    <property type="project" value="TreeGrafter"/>
</dbReference>